<feature type="transmembrane region" description="Helical" evidence="1">
    <location>
        <begin position="48"/>
        <end position="65"/>
    </location>
</feature>
<reference evidence="2" key="1">
    <citation type="submission" date="2017-11" db="EMBL/GenBank/DDBJ databases">
        <authorList>
            <person name="Kajale S.C."/>
            <person name="Sharma A."/>
        </authorList>
    </citation>
    <scope>NUCLEOTIDE SEQUENCE</scope>
    <source>
        <strain evidence="2">LS1_42</strain>
    </source>
</reference>
<keyword evidence="3" id="KW-1185">Reference proteome</keyword>
<organism evidence="2 3">
    <name type="scientific">Natronococcus pandeyae</name>
    <dbReference type="NCBI Taxonomy" id="2055836"/>
    <lineage>
        <taxon>Archaea</taxon>
        <taxon>Methanobacteriati</taxon>
        <taxon>Methanobacteriota</taxon>
        <taxon>Stenosarchaea group</taxon>
        <taxon>Halobacteria</taxon>
        <taxon>Halobacteriales</taxon>
        <taxon>Natrialbaceae</taxon>
        <taxon>Natronococcus</taxon>
    </lineage>
</organism>
<feature type="transmembrane region" description="Helical" evidence="1">
    <location>
        <begin position="21"/>
        <end position="42"/>
    </location>
</feature>
<protein>
    <submittedName>
        <fullName evidence="2">Uncharacterized protein</fullName>
    </submittedName>
</protein>
<keyword evidence="1" id="KW-0472">Membrane</keyword>
<keyword evidence="1" id="KW-0812">Transmembrane</keyword>
<gene>
    <name evidence="2" type="ORF">CV102_22210</name>
</gene>
<evidence type="ECO:0000256" key="1">
    <source>
        <dbReference type="SAM" id="Phobius"/>
    </source>
</evidence>
<name>A0A8J8Q021_9EURY</name>
<comment type="caution">
    <text evidence="2">The sequence shown here is derived from an EMBL/GenBank/DDBJ whole genome shotgun (WGS) entry which is preliminary data.</text>
</comment>
<evidence type="ECO:0000313" key="3">
    <source>
        <dbReference type="Proteomes" id="UP000766904"/>
    </source>
</evidence>
<dbReference type="EMBL" id="PHNJ01000017">
    <property type="protein sequence ID" value="TYL36537.1"/>
    <property type="molecule type" value="Genomic_DNA"/>
</dbReference>
<feature type="transmembrane region" description="Helical" evidence="1">
    <location>
        <begin position="94"/>
        <end position="116"/>
    </location>
</feature>
<dbReference type="Proteomes" id="UP000766904">
    <property type="component" value="Unassembled WGS sequence"/>
</dbReference>
<evidence type="ECO:0000313" key="2">
    <source>
        <dbReference type="EMBL" id="TYL36537.1"/>
    </source>
</evidence>
<sequence length="124" mass="13651">MSRNDITPTRPVRRPIEWTPARVLVVVLGVITSGLHVYAGFVTGQTEFLLMGAGLFAGVIVFFTVFWNPVLYLIGVIYVTTLVTVWILNGTRLSALGVVDGIVQLGLIVTFLYLFAIENREQPA</sequence>
<proteinExistence type="predicted"/>
<feature type="transmembrane region" description="Helical" evidence="1">
    <location>
        <begin position="70"/>
        <end position="88"/>
    </location>
</feature>
<dbReference type="AlphaFoldDB" id="A0A8J8Q021"/>
<keyword evidence="1" id="KW-1133">Transmembrane helix</keyword>
<accession>A0A8J8Q021</accession>